<organism evidence="2 3">
    <name type="scientific">Prunus armeniaca</name>
    <name type="common">Apricot</name>
    <name type="synonym">Armeniaca vulgaris</name>
    <dbReference type="NCBI Taxonomy" id="36596"/>
    <lineage>
        <taxon>Eukaryota</taxon>
        <taxon>Viridiplantae</taxon>
        <taxon>Streptophyta</taxon>
        <taxon>Embryophyta</taxon>
        <taxon>Tracheophyta</taxon>
        <taxon>Spermatophyta</taxon>
        <taxon>Magnoliopsida</taxon>
        <taxon>eudicotyledons</taxon>
        <taxon>Gunneridae</taxon>
        <taxon>Pentapetalae</taxon>
        <taxon>rosids</taxon>
        <taxon>fabids</taxon>
        <taxon>Rosales</taxon>
        <taxon>Rosaceae</taxon>
        <taxon>Amygdaloideae</taxon>
        <taxon>Amygdaleae</taxon>
        <taxon>Prunus</taxon>
    </lineage>
</organism>
<evidence type="ECO:0000313" key="2">
    <source>
        <dbReference type="EMBL" id="CAB4278328.1"/>
    </source>
</evidence>
<feature type="compositionally biased region" description="Low complexity" evidence="1">
    <location>
        <begin position="129"/>
        <end position="140"/>
    </location>
</feature>
<gene>
    <name evidence="2" type="ORF">CURHAP_LOCUS29027</name>
</gene>
<proteinExistence type="predicted"/>
<reference evidence="2 3" key="1">
    <citation type="submission" date="2020-05" db="EMBL/GenBank/DDBJ databases">
        <authorList>
            <person name="Campoy J."/>
            <person name="Schneeberger K."/>
            <person name="Spophaly S."/>
        </authorList>
    </citation>
    <scope>NUCLEOTIDE SEQUENCE [LARGE SCALE GENOMIC DNA]</scope>
    <source>
        <strain evidence="2">PruArmRojPasFocal</strain>
    </source>
</reference>
<protein>
    <submittedName>
        <fullName evidence="2">Uncharacterized protein</fullName>
    </submittedName>
</protein>
<name>A0A6J5UWP8_PRUAR</name>
<dbReference type="Proteomes" id="UP000507222">
    <property type="component" value="Unassembled WGS sequence"/>
</dbReference>
<evidence type="ECO:0000313" key="3">
    <source>
        <dbReference type="Proteomes" id="UP000507222"/>
    </source>
</evidence>
<dbReference type="EMBL" id="CAEKDK010000004">
    <property type="protein sequence ID" value="CAB4278328.1"/>
    <property type="molecule type" value="Genomic_DNA"/>
</dbReference>
<dbReference type="AlphaFoldDB" id="A0A6J5UWP8"/>
<sequence>MTDSMESIESDDTFGGFHVCPEGLIPLNLENYNNNLRHGAKFCMKEKIRSTAIKRHHYPLPMQRQVAMHSIWSRREFWDGAYENIQNDNIYNSAVVELLEESGNQWPPCNYQPQRVPNPPSDNEEFAQEPTNEPTWEPTESIGSVTRPIEVQSPPEMAESGNEFNGNAGVILAI</sequence>
<evidence type="ECO:0000256" key="1">
    <source>
        <dbReference type="SAM" id="MobiDB-lite"/>
    </source>
</evidence>
<accession>A0A6J5UWP8</accession>
<feature type="region of interest" description="Disordered" evidence="1">
    <location>
        <begin position="114"/>
        <end position="144"/>
    </location>
</feature>